<protein>
    <submittedName>
        <fullName evidence="8">Translocation/assembly module TamB domain-containing protein</fullName>
    </submittedName>
</protein>
<feature type="compositionally biased region" description="Low complexity" evidence="5">
    <location>
        <begin position="1516"/>
        <end position="1535"/>
    </location>
</feature>
<dbReference type="InterPro" id="IPR007452">
    <property type="entry name" value="TamB_C"/>
</dbReference>
<keyword evidence="3 6" id="KW-1133">Transmembrane helix</keyword>
<evidence type="ECO:0000313" key="9">
    <source>
        <dbReference type="Proteomes" id="UP000661112"/>
    </source>
</evidence>
<proteinExistence type="predicted"/>
<keyword evidence="2 6" id="KW-0812">Transmembrane</keyword>
<evidence type="ECO:0000313" key="8">
    <source>
        <dbReference type="EMBL" id="MBD2501676.1"/>
    </source>
</evidence>
<dbReference type="RefSeq" id="WP_190472952.1">
    <property type="nucleotide sequence ID" value="NZ_JACJSG010000016.1"/>
</dbReference>
<comment type="subcellular location">
    <subcellularLocation>
        <location evidence="1">Membrane</location>
        <topology evidence="1">Single-pass membrane protein</topology>
    </subcellularLocation>
</comment>
<dbReference type="InterPro" id="IPR053022">
    <property type="entry name" value="Chloroplast_translocon_comp"/>
</dbReference>
<comment type="caution">
    <text evidence="8">The sequence shown here is derived from an EMBL/GenBank/DDBJ whole genome shotgun (WGS) entry which is preliminary data.</text>
</comment>
<feature type="region of interest" description="Disordered" evidence="5">
    <location>
        <begin position="1516"/>
        <end position="1536"/>
    </location>
</feature>
<dbReference type="PANTHER" id="PTHR34457:SF3">
    <property type="entry name" value="PROTEIN TIC236, CHLOROPLASTIC"/>
    <property type="match status" value="1"/>
</dbReference>
<dbReference type="PANTHER" id="PTHR34457">
    <property type="entry name" value="EMBRYO DEFECTIVE 2410"/>
    <property type="match status" value="1"/>
</dbReference>
<evidence type="ECO:0000256" key="5">
    <source>
        <dbReference type="SAM" id="MobiDB-lite"/>
    </source>
</evidence>
<gene>
    <name evidence="8" type="ORF">H6G83_13870</name>
</gene>
<dbReference type="Pfam" id="PF04357">
    <property type="entry name" value="TamB"/>
    <property type="match status" value="1"/>
</dbReference>
<evidence type="ECO:0000256" key="4">
    <source>
        <dbReference type="ARBA" id="ARBA00023136"/>
    </source>
</evidence>
<sequence>MTRSPNHRRLSLQLLRRASLVVGFVALAGIAGGAWWVRNYVYNDLAPLVETNLEQLLGRSIKLGQVERFTLSSLRFSSLSIPATATDPDRVTAQAIDVRFSPLQVILTRTLVLNVTLVNPNVFIQQDQDGRWVTAQVKTGEGRGAIQTQLETLELVGGNVELLAAPAPTRPQGSVVLTQVGGIARFAPDNQRIGYQINGQLTRGGTVRISGETQPKAQLTNLQLAAQSVQVSEVSRLINLPIVLQAGRVDADLAVQIPAKQSEISITGTATPSQVTAKVQNLPQPFSNTNGRLTFQGQTIGVESLSANFGKVALLANGTVNLQTGYNLAAEVKSVTAKQLLDTFKVKSPVPAAGEVTAAIKVQGALQQPVLSGTASNIKPIQVDRVLFTGVKTDFRLSVGKKATQIAVPNLTLVPAAGGQITGSGQGQLGGNVKFNIEAAGISGDVLARSYGVNPPIQVGNVAAKAEITGSLGQQPLALNVSTVQVQPPVGGQIVGRGQVQLAPQGNVSFNLQAQNLPGDALVKTNDNIKIGNVSANARVSGNLGNLRAVAQVQAPTATYPTRGEVVVAQQGNNLVLPNAVLNVAGGTVRASGRVVQQRWQAAVNASQIQLNRFEQIPPQFQGVLSNAAFNLSGSTRSFQPETIQASGQANLNVAGGRVNLRNVNLNNGRWQAVANVSQIQFNRLAQIPPQFQGVLTSAAFNLSGSTASFQPETIQANGQANLNVAGGRVNLRNVNLNNGRWQVVANASQIQLNRFSPQLRGRLNSNVQLAGTTASFQLADIRATGEINASQGIAQLAQPINAQFQWNGKQIIVQRATTAGLSANGAIAVQLPESGTPQIADLNLNVQAQNFDLSKIGFQTPGDIAVAGFLDFNGRVTGTLDTPEAGGNIRLRNFNVGNLAFDPLLTGNVNFQGGQGASLQLAGTQDKIAVNLNANYRPTSFLVQRGGTITTGRTEGDNLIINAQQFPIALVNGFLRNNQLRPLGGTLSGNLTVNLNNYAVAGDVAIANPRIARASADEFRGNINYADGTASLSNGLLRIGDSNIAVNASLQAGNDPKFQVQANLNQTRVENLLQAFSIFDFGDFGGGLQTPSLAGAEALNTTPVRLPDADLQTQLQYFSKIQTTIAQQQQQERQQQPDLPSQQELTGVLNGTITASGSLRTGLNAGFNLLGDNWRWGEYSINQVVANGNFADGVLTLSPLQVGINGGLVAFAGQLGTEELSGQLSVNSLPLSLLDPFIARYPVDITGQVNAIANLTGSLANPRATGEVNLANATLNKQPVQTGQVNFNYNNARLNFDSTLLLTGTQPITINGSIPAALPFAAEPPTNNQISINANVSNEGLSLLNLLTNNQVAWVDGQGQVNVNVQGTFNQPIINGNATINNATISAQVLTDPLRNVTGTVQFNGDTLNVQGIQATYNQGLITASGSLAIFAPGEIVNNPLTVAIQDKLNLQVAGLYTGDVSGNAVIRGTALKPQIGGDITLSDGQVTLALGNTSNNKPQQANTTTTPTTIQIERQPATTAAQPETTATQPATTRPNLPIEFADLRLNLGDDVRITTELLNFFPGGAELTQSLINFDAVGDLTINGSLARLRPQGVIRLTGGRIGLFSTEFTLERGYEHTATFTPSQGLDPTLDVRLVAIVPEASNRSDRILDSPFSAEISDVSATNFGTLRTVRVRATATGPASQLAKNLELTSEPGRSRGEIIALLGGSILNNFAQGDATQGLTNIASSTILGSLQGTITAIGQTIGFSEFRIFPTATTGRESTRSSVLDLSAEGVFDINRTLSVSLSAPLSGDESLLYNVLYRLNDDVLVRGSTNLGDDSLLFIQYETRF</sequence>
<feature type="domain" description="Translocation and assembly module TamB C-terminal" evidence="7">
    <location>
        <begin position="1413"/>
        <end position="1834"/>
    </location>
</feature>
<evidence type="ECO:0000256" key="6">
    <source>
        <dbReference type="SAM" id="Phobius"/>
    </source>
</evidence>
<feature type="transmembrane region" description="Helical" evidence="6">
    <location>
        <begin position="20"/>
        <end position="37"/>
    </location>
</feature>
<keyword evidence="9" id="KW-1185">Reference proteome</keyword>
<evidence type="ECO:0000256" key="1">
    <source>
        <dbReference type="ARBA" id="ARBA00004167"/>
    </source>
</evidence>
<accession>A0ABR8D415</accession>
<organism evidence="8 9">
    <name type="scientific">Anabaena azotica FACHB-119</name>
    <dbReference type="NCBI Taxonomy" id="947527"/>
    <lineage>
        <taxon>Bacteria</taxon>
        <taxon>Bacillati</taxon>
        <taxon>Cyanobacteriota</taxon>
        <taxon>Cyanophyceae</taxon>
        <taxon>Nostocales</taxon>
        <taxon>Nostocaceae</taxon>
        <taxon>Anabaena</taxon>
        <taxon>Anabaena azotica</taxon>
    </lineage>
</organism>
<dbReference type="Proteomes" id="UP000661112">
    <property type="component" value="Unassembled WGS sequence"/>
</dbReference>
<evidence type="ECO:0000256" key="2">
    <source>
        <dbReference type="ARBA" id="ARBA00022692"/>
    </source>
</evidence>
<reference evidence="8 9" key="1">
    <citation type="journal article" date="2020" name="ISME J.">
        <title>Comparative genomics reveals insights into cyanobacterial evolution and habitat adaptation.</title>
        <authorList>
            <person name="Chen M.Y."/>
            <person name="Teng W.K."/>
            <person name="Zhao L."/>
            <person name="Hu C.X."/>
            <person name="Zhou Y.K."/>
            <person name="Han B.P."/>
            <person name="Song L.R."/>
            <person name="Shu W.S."/>
        </authorList>
    </citation>
    <scope>NUCLEOTIDE SEQUENCE [LARGE SCALE GENOMIC DNA]</scope>
    <source>
        <strain evidence="8 9">FACHB-119</strain>
    </source>
</reference>
<evidence type="ECO:0000256" key="3">
    <source>
        <dbReference type="ARBA" id="ARBA00022989"/>
    </source>
</evidence>
<name>A0ABR8D415_9NOST</name>
<dbReference type="EMBL" id="JACJSG010000016">
    <property type="protein sequence ID" value="MBD2501676.1"/>
    <property type="molecule type" value="Genomic_DNA"/>
</dbReference>
<evidence type="ECO:0000259" key="7">
    <source>
        <dbReference type="Pfam" id="PF04357"/>
    </source>
</evidence>
<keyword evidence="4 6" id="KW-0472">Membrane</keyword>